<evidence type="ECO:0000313" key="2">
    <source>
        <dbReference type="Proteomes" id="UP000814140"/>
    </source>
</evidence>
<keyword evidence="2" id="KW-1185">Reference proteome</keyword>
<proteinExistence type="predicted"/>
<dbReference type="EMBL" id="MU277227">
    <property type="protein sequence ID" value="KAI0059327.1"/>
    <property type="molecule type" value="Genomic_DNA"/>
</dbReference>
<comment type="caution">
    <text evidence="1">The sequence shown here is derived from an EMBL/GenBank/DDBJ whole genome shotgun (WGS) entry which is preliminary data.</text>
</comment>
<dbReference type="Proteomes" id="UP000814140">
    <property type="component" value="Unassembled WGS sequence"/>
</dbReference>
<sequence length="1827" mass="200745">MSQNKEAAAFLSRIANLPQGPVSLDAALQPSIDDEAELRKLFATDKANTRLNDTHVGLVDVFAAPSIIKITRARVVQDEDDLTAKHVMALPDARRRKEGVPAMVGNIDSFAKNWSVFTEGSLSQLLDWNNVVAAGGSVLACIEPLPNAATVSKRAMRKHYHDKTFPSSDVDLFLWGMNAEQAERKINQIYEAVRDSVPWDVTCVRTKHTVSIHSQYPYRCVQIVLRLYKSPAEILAGFDVDAPCCAYDGTRVWANPRAIVAIMRQANTVDMTRRSPSYEVRLAKYASRGFEVYIPSLKRADIDPTIYERSINRIHGLARLLVLEKLASPDLRHLYVGQRSALRGRPAGSFFYTRRGRTYKGDLKGEAAFSGLEMNDYDVSSIHIPYGPDWDARKIEQLIFKTDLGMNSPFNPKNKDRKLHRHPAIFGTMEQCLKGLCGDCAEPCNEEEFKLRDAEDKVYIHGHVEFIADDPGRQTFSGSFNPIDEGEWSEMAYIQATAKFFNAIAAGDGATVRQMLADGEGFNLRDCVGRTPLHVSIMSSNMDIAMMLIDAGARMTARLVDGRSSLHLAAQMGQAAVVRKLLERSAFNEEKAKEEKAKAEAEAMEVKADSDLPRSEDDWSSANHDKGAPKHKAGGQQAAETETKQQDVLEDDEGTGGPDILNIEETDWDHAFTPLGFAIVAGSFDIVDVLIAAGADPTLPTCAKHRPPLHPLTATLFTPNEEHAAKIAERLLAAGAVSSVVDEDLATIFHRAVCSEKTTLVAALLRHDPHAGAMVDSPAWAHGSLVYPVVSAILRGDYATLAVLLAHGAQLVVTAESVSVAEHTRTSKMPFPAAGHYTERAPMPLEVAIVRRDDVVKLLAALGAEVNMPIKASVNRHSALMSLLQWIANAIGVLNARLEVYSKAPVEGPAVEKPAEASWSQYNAYLAAVLPAGSDKYNEPSDEKKWTAIRDYMMQVDAILREHGANEQVSLPPPPMAPIAPRVRRRVCRPRRGRGSEAAEKELGGGGEYAGALPLASGSAMAAGVTDEALAQTATPTVAQTQSAGFAAGPRSDFPQADVTSPSLDGNQASGYLRHTKRSTVPIPIHLKAQYDELYDACWSGDNARIEELCLPEHILTSGPPVQISVESAPLPGPGRNWPGYTPLAIALHRRYWNTAWLVLAIAAAQYKPQDENEKLAFNANAFLRDSSDDDEDIMDEGGVELEQREINFADIAARPSTVECEVPASKMLEQSTSAWLDSYGKPQNGTPLLKAIKQDDFEAFVNILTLYTAVGLSIWPGDTLQHLIQEDRPEMLDEFLRRTGAGISITVDVDEVGDTPAQKGAAKAEQRVYRGLNIEAKTQKEPQGQRTVNIPNSYVLVQEAIHAGASKVVDYLAGPRPLAAFRYYAASRSDDRALYIRQTEDFESVLPKQLGWCINELNESPLTSAILHGQFDLLKKLFEYQPEVMTTAMHLRVKFAGFNAFLTAAFSASNPDIIDFLLEQGCDPSVRDARGWNVCHLVAVSPNRNRLLFLNHLLKTLPKDMTREMMSQQSQESLNTPLMLAVKRGHTGSVRSMLEFGVEHSVFLLRDVLGSNVLHVAVQRAYVDIARMLCVHGPDELLHTESGVGQTPLDIAIQMDLSQRTYLGGDAEIRKPGELWKDVNLPTAFSESPFALDRQKVQIPKLRATLNTLLDEVRLKRGTSPAIELLAFADSMEDKLAEAIATKKEADTSTTDKSVDRLVPTKSVTGTTDVIREAAASRPGQRQLVHILDVRKSVKRSLGNLPPIPKSLAYQRPIIYSPDEDEDEDVLQKKDLEPQITSVFHTVYSIPGFKEPHGVKQVDVFGADKF</sequence>
<gene>
    <name evidence="1" type="ORF">BV25DRAFT_1829111</name>
</gene>
<name>A0ACB8SSY7_9AGAM</name>
<accession>A0ACB8SSY7</accession>
<reference evidence="1" key="1">
    <citation type="submission" date="2021-03" db="EMBL/GenBank/DDBJ databases">
        <authorList>
            <consortium name="DOE Joint Genome Institute"/>
            <person name="Ahrendt S."/>
            <person name="Looney B.P."/>
            <person name="Miyauchi S."/>
            <person name="Morin E."/>
            <person name="Drula E."/>
            <person name="Courty P.E."/>
            <person name="Chicoki N."/>
            <person name="Fauchery L."/>
            <person name="Kohler A."/>
            <person name="Kuo A."/>
            <person name="Labutti K."/>
            <person name="Pangilinan J."/>
            <person name="Lipzen A."/>
            <person name="Riley R."/>
            <person name="Andreopoulos W."/>
            <person name="He G."/>
            <person name="Johnson J."/>
            <person name="Barry K.W."/>
            <person name="Grigoriev I.V."/>
            <person name="Nagy L."/>
            <person name="Hibbett D."/>
            <person name="Henrissat B."/>
            <person name="Matheny P.B."/>
            <person name="Labbe J."/>
            <person name="Martin F."/>
        </authorList>
    </citation>
    <scope>NUCLEOTIDE SEQUENCE</scope>
    <source>
        <strain evidence="1">HHB10654</strain>
    </source>
</reference>
<reference evidence="1" key="2">
    <citation type="journal article" date="2022" name="New Phytol.">
        <title>Evolutionary transition to the ectomycorrhizal habit in the genomes of a hyperdiverse lineage of mushroom-forming fungi.</title>
        <authorList>
            <person name="Looney B."/>
            <person name="Miyauchi S."/>
            <person name="Morin E."/>
            <person name="Drula E."/>
            <person name="Courty P.E."/>
            <person name="Kohler A."/>
            <person name="Kuo A."/>
            <person name="LaButti K."/>
            <person name="Pangilinan J."/>
            <person name="Lipzen A."/>
            <person name="Riley R."/>
            <person name="Andreopoulos W."/>
            <person name="He G."/>
            <person name="Johnson J."/>
            <person name="Nolan M."/>
            <person name="Tritt A."/>
            <person name="Barry K.W."/>
            <person name="Grigoriev I.V."/>
            <person name="Nagy L.G."/>
            <person name="Hibbett D."/>
            <person name="Henrissat B."/>
            <person name="Matheny P.B."/>
            <person name="Labbe J."/>
            <person name="Martin F.M."/>
        </authorList>
    </citation>
    <scope>NUCLEOTIDE SEQUENCE</scope>
    <source>
        <strain evidence="1">HHB10654</strain>
    </source>
</reference>
<organism evidence="1 2">
    <name type="scientific">Artomyces pyxidatus</name>
    <dbReference type="NCBI Taxonomy" id="48021"/>
    <lineage>
        <taxon>Eukaryota</taxon>
        <taxon>Fungi</taxon>
        <taxon>Dikarya</taxon>
        <taxon>Basidiomycota</taxon>
        <taxon>Agaricomycotina</taxon>
        <taxon>Agaricomycetes</taxon>
        <taxon>Russulales</taxon>
        <taxon>Auriscalpiaceae</taxon>
        <taxon>Artomyces</taxon>
    </lineage>
</organism>
<evidence type="ECO:0000313" key="1">
    <source>
        <dbReference type="EMBL" id="KAI0059327.1"/>
    </source>
</evidence>
<protein>
    <submittedName>
        <fullName evidence="1">Ankyrin</fullName>
    </submittedName>
</protein>